<evidence type="ECO:0000313" key="3">
    <source>
        <dbReference type="Proteomes" id="UP000554726"/>
    </source>
</evidence>
<accession>A0ABR6JRB7</accession>
<proteinExistence type="predicted"/>
<sequence length="206" mass="22343">MHGAPQDLRRRLEVASRHAKKAVVSPKLRDSVGHSFTAWSATMTAWKQTLIVLAMAVGLLVCNAALADHVDMRIVRDYPAGTPAIAQIHAWLQRQSRLPTQPRKTPPPADAAALGSVRISTAIFDRPLNTRADTASNVAPLPARGQLRDEITIDACNGDQQYHWVYVWAETAATAAWQLRSYQQKTVADCKASPNAAPATAHTAAP</sequence>
<comment type="caution">
    <text evidence="2">The sequence shown here is derived from an EMBL/GenBank/DDBJ whole genome shotgun (WGS) entry which is preliminary data.</text>
</comment>
<evidence type="ECO:0000256" key="1">
    <source>
        <dbReference type="SAM" id="Phobius"/>
    </source>
</evidence>
<dbReference type="EMBL" id="JACHNS010000012">
    <property type="protein sequence ID" value="MBB4595360.1"/>
    <property type="molecule type" value="Genomic_DNA"/>
</dbReference>
<dbReference type="Proteomes" id="UP000554726">
    <property type="component" value="Unassembled WGS sequence"/>
</dbReference>
<feature type="transmembrane region" description="Helical" evidence="1">
    <location>
        <begin position="45"/>
        <end position="66"/>
    </location>
</feature>
<protein>
    <recommendedName>
        <fullName evidence="4">SH3 domain-containing protein</fullName>
    </recommendedName>
</protein>
<gene>
    <name evidence="2" type="ORF">FHR60_004077</name>
</gene>
<organism evidence="2 3">
    <name type="scientific">Xanthomonas cannabis</name>
    <dbReference type="NCBI Taxonomy" id="1885674"/>
    <lineage>
        <taxon>Bacteria</taxon>
        <taxon>Pseudomonadati</taxon>
        <taxon>Pseudomonadota</taxon>
        <taxon>Gammaproteobacteria</taxon>
        <taxon>Lysobacterales</taxon>
        <taxon>Lysobacteraceae</taxon>
        <taxon>Xanthomonas</taxon>
    </lineage>
</organism>
<keyword evidence="3" id="KW-1185">Reference proteome</keyword>
<evidence type="ECO:0008006" key="4">
    <source>
        <dbReference type="Google" id="ProtNLM"/>
    </source>
</evidence>
<dbReference type="RefSeq" id="WP_260178134.1">
    <property type="nucleotide sequence ID" value="NZ_JACHNS010000012.1"/>
</dbReference>
<keyword evidence="1" id="KW-0812">Transmembrane</keyword>
<reference evidence="2 3" key="1">
    <citation type="submission" date="2020-08" db="EMBL/GenBank/DDBJ databases">
        <title>Studying the diversity of plant-associated saprophytic bacteria and their role in host health and plant-pathogen interactions.</title>
        <authorList>
            <person name="Potnis N."/>
        </authorList>
    </citation>
    <scope>NUCLEOTIDE SEQUENCE [LARGE SCALE GENOMIC DNA]</scope>
    <source>
        <strain evidence="2 3">F16</strain>
    </source>
</reference>
<keyword evidence="1" id="KW-0472">Membrane</keyword>
<name>A0ABR6JRB7_9XANT</name>
<evidence type="ECO:0000313" key="2">
    <source>
        <dbReference type="EMBL" id="MBB4595360.1"/>
    </source>
</evidence>
<keyword evidence="1" id="KW-1133">Transmembrane helix</keyword>